<evidence type="ECO:0000256" key="6">
    <source>
        <dbReference type="ARBA" id="ARBA00023157"/>
    </source>
</evidence>
<proteinExistence type="predicted"/>
<feature type="disulfide bond" evidence="9">
    <location>
        <begin position="6"/>
        <end position="18"/>
    </location>
</feature>
<feature type="disulfide bond" evidence="9">
    <location>
        <begin position="55"/>
        <end position="72"/>
    </location>
</feature>
<dbReference type="Gene3D" id="2.10.25.10">
    <property type="entry name" value="Laminin"/>
    <property type="match status" value="2"/>
</dbReference>
<evidence type="ECO:0000313" key="12">
    <source>
        <dbReference type="EMBL" id="CAF4941834.1"/>
    </source>
</evidence>
<dbReference type="AlphaFoldDB" id="A0A8S3D8B4"/>
<feature type="non-terminal residue" evidence="13">
    <location>
        <position position="80"/>
    </location>
</feature>
<evidence type="ECO:0000256" key="9">
    <source>
        <dbReference type="PROSITE-ProRule" id="PRU00460"/>
    </source>
</evidence>
<dbReference type="SUPFAM" id="SSF57196">
    <property type="entry name" value="EGF/Laminin"/>
    <property type="match status" value="2"/>
</dbReference>
<feature type="disulfide bond" evidence="9">
    <location>
        <begin position="53"/>
        <end position="65"/>
    </location>
</feature>
<feature type="non-terminal residue" evidence="13">
    <location>
        <position position="1"/>
    </location>
</feature>
<dbReference type="PANTHER" id="PTHR10574">
    <property type="entry name" value="NETRIN/LAMININ-RELATED"/>
    <property type="match status" value="1"/>
</dbReference>
<keyword evidence="7" id="KW-0325">Glycoprotein</keyword>
<dbReference type="EMBL" id="CAJOBI010102386">
    <property type="protein sequence ID" value="CAF4594482.1"/>
    <property type="molecule type" value="Genomic_DNA"/>
</dbReference>
<evidence type="ECO:0000256" key="1">
    <source>
        <dbReference type="ARBA" id="ARBA00004498"/>
    </source>
</evidence>
<evidence type="ECO:0000256" key="3">
    <source>
        <dbReference type="ARBA" id="ARBA00022530"/>
    </source>
</evidence>
<protein>
    <recommendedName>
        <fullName evidence="10">Laminin EGF-like domain-containing protein</fullName>
    </recommendedName>
</protein>
<dbReference type="EMBL" id="CAJOBJ010187627">
    <property type="protein sequence ID" value="CAF4941834.1"/>
    <property type="molecule type" value="Genomic_DNA"/>
</dbReference>
<accession>A0A8S3D8B4</accession>
<evidence type="ECO:0000259" key="10">
    <source>
        <dbReference type="PROSITE" id="PS50027"/>
    </source>
</evidence>
<name>A0A8S3D8B4_9BILA</name>
<dbReference type="PROSITE" id="PS01248">
    <property type="entry name" value="EGF_LAM_1"/>
    <property type="match status" value="1"/>
</dbReference>
<evidence type="ECO:0000256" key="4">
    <source>
        <dbReference type="ARBA" id="ARBA00022737"/>
    </source>
</evidence>
<dbReference type="CDD" id="cd00055">
    <property type="entry name" value="EGF_Lam"/>
    <property type="match status" value="2"/>
</dbReference>
<evidence type="ECO:0000256" key="8">
    <source>
        <dbReference type="ARBA" id="ARBA00023292"/>
    </source>
</evidence>
<comment type="caution">
    <text evidence="9">Lacks conserved residue(s) required for the propagation of feature annotation.</text>
</comment>
<dbReference type="FunFam" id="2.10.25.10:FF:000135">
    <property type="entry name" value="Laminin subunit beta 4"/>
    <property type="match status" value="1"/>
</dbReference>
<dbReference type="Proteomes" id="UP000681720">
    <property type="component" value="Unassembled WGS sequence"/>
</dbReference>
<evidence type="ECO:0000313" key="13">
    <source>
        <dbReference type="EMBL" id="CAF4985682.1"/>
    </source>
</evidence>
<keyword evidence="8 9" id="KW-0424">Laminin EGF-like domain</keyword>
<reference evidence="13" key="1">
    <citation type="submission" date="2021-02" db="EMBL/GenBank/DDBJ databases">
        <authorList>
            <person name="Nowell W R."/>
        </authorList>
    </citation>
    <scope>NUCLEOTIDE SEQUENCE</scope>
</reference>
<dbReference type="PRINTS" id="PR00011">
    <property type="entry name" value="EGFLAMININ"/>
</dbReference>
<dbReference type="EMBL" id="CAJOBJ010202000">
    <property type="protein sequence ID" value="CAF4985682.1"/>
    <property type="molecule type" value="Genomic_DNA"/>
</dbReference>
<feature type="domain" description="Laminin EGF-like" evidence="10">
    <location>
        <begin position="53"/>
        <end position="80"/>
    </location>
</feature>
<dbReference type="InterPro" id="IPR002049">
    <property type="entry name" value="LE_dom"/>
</dbReference>
<keyword evidence="5" id="KW-0175">Coiled coil</keyword>
<evidence type="ECO:0000256" key="2">
    <source>
        <dbReference type="ARBA" id="ARBA00022525"/>
    </source>
</evidence>
<feature type="disulfide bond" evidence="9">
    <location>
        <begin position="8"/>
        <end position="25"/>
    </location>
</feature>
<dbReference type="GO" id="GO:0009888">
    <property type="term" value="P:tissue development"/>
    <property type="evidence" value="ECO:0007669"/>
    <property type="project" value="TreeGrafter"/>
</dbReference>
<dbReference type="InterPro" id="IPR050440">
    <property type="entry name" value="Laminin/Netrin_ECM"/>
</dbReference>
<keyword evidence="3" id="KW-0272">Extracellular matrix</keyword>
<feature type="disulfide bond" evidence="9">
    <location>
        <begin position="27"/>
        <end position="36"/>
    </location>
</feature>
<dbReference type="GO" id="GO:0009887">
    <property type="term" value="P:animal organ morphogenesis"/>
    <property type="evidence" value="ECO:0007669"/>
    <property type="project" value="TreeGrafter"/>
</dbReference>
<keyword evidence="6 9" id="KW-1015">Disulfide bond</keyword>
<evidence type="ECO:0000256" key="5">
    <source>
        <dbReference type="ARBA" id="ARBA00023054"/>
    </source>
</evidence>
<comment type="subcellular location">
    <subcellularLocation>
        <location evidence="1">Secreted</location>
        <location evidence="1">Extracellular space</location>
        <location evidence="1">Extracellular matrix</location>
    </subcellularLocation>
</comment>
<evidence type="ECO:0000313" key="11">
    <source>
        <dbReference type="EMBL" id="CAF4594482.1"/>
    </source>
</evidence>
<dbReference type="Pfam" id="PF00053">
    <property type="entry name" value="EGF_laminin"/>
    <property type="match status" value="2"/>
</dbReference>
<dbReference type="PROSITE" id="PS50027">
    <property type="entry name" value="EGF_LAM_2"/>
    <property type="match status" value="2"/>
</dbReference>
<feature type="domain" description="Laminin EGF-like" evidence="10">
    <location>
        <begin position="6"/>
        <end position="52"/>
    </location>
</feature>
<evidence type="ECO:0000256" key="7">
    <source>
        <dbReference type="ARBA" id="ARBA00023180"/>
    </source>
</evidence>
<dbReference type="SMART" id="SM00180">
    <property type="entry name" value="EGF_Lam"/>
    <property type="match status" value="2"/>
</dbReference>
<dbReference type="Proteomes" id="UP000676336">
    <property type="component" value="Unassembled WGS sequence"/>
</dbReference>
<gene>
    <name evidence="12" type="ORF">GIL414_LOCUS53860</name>
    <name evidence="13" type="ORF">GIL414_LOCUS56320</name>
    <name evidence="11" type="ORF">SMN809_LOCUS38813</name>
</gene>
<dbReference type="PANTHER" id="PTHR10574:SF406">
    <property type="entry name" value="LAMININ SUBUNIT ALPHA 5"/>
    <property type="match status" value="1"/>
</dbReference>
<sequence>GYCSDCKCDPDGSESLTCDKFTGQCRCKPNRGGLRCDQCPPGTYGDPNACQPCQCSNDGAVSSECDPQTGQCTCKPGVTG</sequence>
<keyword evidence="4" id="KW-0677">Repeat</keyword>
<evidence type="ECO:0000313" key="14">
    <source>
        <dbReference type="Proteomes" id="UP000681720"/>
    </source>
</evidence>
<keyword evidence="2" id="KW-0964">Secreted</keyword>
<comment type="caution">
    <text evidence="13">The sequence shown here is derived from an EMBL/GenBank/DDBJ whole genome shotgun (WGS) entry which is preliminary data.</text>
</comment>
<organism evidence="13 14">
    <name type="scientific">Rotaria magnacalcarata</name>
    <dbReference type="NCBI Taxonomy" id="392030"/>
    <lineage>
        <taxon>Eukaryota</taxon>
        <taxon>Metazoa</taxon>
        <taxon>Spiralia</taxon>
        <taxon>Gnathifera</taxon>
        <taxon>Rotifera</taxon>
        <taxon>Eurotatoria</taxon>
        <taxon>Bdelloidea</taxon>
        <taxon>Philodinida</taxon>
        <taxon>Philodinidae</taxon>
        <taxon>Rotaria</taxon>
    </lineage>
</organism>